<keyword evidence="7" id="KW-0808">Transferase</keyword>
<dbReference type="SMART" id="SM00387">
    <property type="entry name" value="HATPase_c"/>
    <property type="match status" value="1"/>
</dbReference>
<feature type="transmembrane region" description="Helical" evidence="5">
    <location>
        <begin position="195"/>
        <end position="219"/>
    </location>
</feature>
<dbReference type="RefSeq" id="WP_145262311.1">
    <property type="nucleotide sequence ID" value="NZ_CP036316.1"/>
</dbReference>
<dbReference type="EC" id="2.7.13.3" evidence="2"/>
<organism evidence="7 8">
    <name type="scientific">Calycomorphotria hydatis</name>
    <dbReference type="NCBI Taxonomy" id="2528027"/>
    <lineage>
        <taxon>Bacteria</taxon>
        <taxon>Pseudomonadati</taxon>
        <taxon>Planctomycetota</taxon>
        <taxon>Planctomycetia</taxon>
        <taxon>Planctomycetales</taxon>
        <taxon>Planctomycetaceae</taxon>
        <taxon>Calycomorphotria</taxon>
    </lineage>
</organism>
<dbReference type="CDD" id="cd00075">
    <property type="entry name" value="HATPase"/>
    <property type="match status" value="1"/>
</dbReference>
<evidence type="ECO:0000256" key="3">
    <source>
        <dbReference type="ARBA" id="ARBA00022553"/>
    </source>
</evidence>
<comment type="catalytic activity">
    <reaction evidence="1">
        <text>ATP + protein L-histidine = ADP + protein N-phospho-L-histidine.</text>
        <dbReference type="EC" id="2.7.13.3"/>
    </reaction>
</comment>
<reference evidence="7 8" key="1">
    <citation type="submission" date="2019-02" db="EMBL/GenBank/DDBJ databases">
        <title>Deep-cultivation of Planctomycetes and their phenomic and genomic characterization uncovers novel biology.</title>
        <authorList>
            <person name="Wiegand S."/>
            <person name="Jogler M."/>
            <person name="Boedeker C."/>
            <person name="Pinto D."/>
            <person name="Vollmers J."/>
            <person name="Rivas-Marin E."/>
            <person name="Kohn T."/>
            <person name="Peeters S.H."/>
            <person name="Heuer A."/>
            <person name="Rast P."/>
            <person name="Oberbeckmann S."/>
            <person name="Bunk B."/>
            <person name="Jeske O."/>
            <person name="Meyerdierks A."/>
            <person name="Storesund J.E."/>
            <person name="Kallscheuer N."/>
            <person name="Luecker S."/>
            <person name="Lage O.M."/>
            <person name="Pohl T."/>
            <person name="Merkel B.J."/>
            <person name="Hornburger P."/>
            <person name="Mueller R.-W."/>
            <person name="Bruemmer F."/>
            <person name="Labrenz M."/>
            <person name="Spormann A.M."/>
            <person name="Op den Camp H."/>
            <person name="Overmann J."/>
            <person name="Amann R."/>
            <person name="Jetten M.S.M."/>
            <person name="Mascher T."/>
            <person name="Medema M.H."/>
            <person name="Devos D.P."/>
            <person name="Kaster A.-K."/>
            <person name="Ovreas L."/>
            <person name="Rohde M."/>
            <person name="Galperin M.Y."/>
            <person name="Jogler C."/>
        </authorList>
    </citation>
    <scope>NUCLEOTIDE SEQUENCE [LARGE SCALE GENOMIC DNA]</scope>
    <source>
        <strain evidence="7 8">V22</strain>
    </source>
</reference>
<evidence type="ECO:0000313" key="8">
    <source>
        <dbReference type="Proteomes" id="UP000319976"/>
    </source>
</evidence>
<gene>
    <name evidence="7" type="primary">regB</name>
    <name evidence="7" type="ORF">V22_20710</name>
</gene>
<evidence type="ECO:0000256" key="1">
    <source>
        <dbReference type="ARBA" id="ARBA00000085"/>
    </source>
</evidence>
<name>A0A517T8Z8_9PLAN</name>
<keyword evidence="4" id="KW-0175">Coiled coil</keyword>
<keyword evidence="7" id="KW-0418">Kinase</keyword>
<dbReference type="PROSITE" id="PS50109">
    <property type="entry name" value="HIS_KIN"/>
    <property type="match status" value="1"/>
</dbReference>
<dbReference type="Proteomes" id="UP000319976">
    <property type="component" value="Chromosome"/>
</dbReference>
<dbReference type="InterPro" id="IPR036097">
    <property type="entry name" value="HisK_dim/P_sf"/>
</dbReference>
<dbReference type="SUPFAM" id="SSF55874">
    <property type="entry name" value="ATPase domain of HSP90 chaperone/DNA topoisomerase II/histidine kinase"/>
    <property type="match status" value="1"/>
</dbReference>
<accession>A0A517T8Z8</accession>
<feature type="transmembrane region" description="Helical" evidence="5">
    <location>
        <begin position="71"/>
        <end position="92"/>
    </location>
</feature>
<dbReference type="InterPro" id="IPR005467">
    <property type="entry name" value="His_kinase_dom"/>
</dbReference>
<evidence type="ECO:0000313" key="7">
    <source>
        <dbReference type="EMBL" id="QDT64828.1"/>
    </source>
</evidence>
<sequence>MHVLNLLLGRPQLNDSQVSVGGFGPLAGNDFVRPLAGTASWLVQLRWVATLGQLITVSSVRWVLGVDIPLTPLFITIAVTALSNIPLAIWSATHPPGDPATEPSPIVVRVCGPVMLLDLALLTALLFFTGGPANPFVVFYFVNLSLTTVVLTRRWAWAATVVALSGLTLIAIYHWPLDAVQSEIRFPPFSKSTPGLIQSGMLVAFFACAVVIVYFTTLLREQLQRHEDRLRAVRDEFARAQKLEALGTLAAGAAHELANPLATIAVVSRELQIRVERQLGEAEDEKTARDFELIHSELETCRSILDRMSLEAGEAMGEKLAEVTVEELVQEVVVGLRNAERVAVEHGQGVADLQISVPLVVLAQAIRGLVQNAIAASPESTGVTIRSIRKKNWLEFQIEDIGEGMSPEVLARVGDPFFTTKEPGSGTGLGVFLARAVVERLGGGLDIRSVPGEGTTVRVQLPLNSYSQ</sequence>
<protein>
    <recommendedName>
        <fullName evidence="2">histidine kinase</fullName>
        <ecNumber evidence="2">2.7.13.3</ecNumber>
    </recommendedName>
</protein>
<dbReference type="SMART" id="SM00388">
    <property type="entry name" value="HisKA"/>
    <property type="match status" value="1"/>
</dbReference>
<dbReference type="SUPFAM" id="SSF47384">
    <property type="entry name" value="Homodimeric domain of signal transducing histidine kinase"/>
    <property type="match status" value="1"/>
</dbReference>
<dbReference type="InterPro" id="IPR003594">
    <property type="entry name" value="HATPase_dom"/>
</dbReference>
<dbReference type="PRINTS" id="PR00344">
    <property type="entry name" value="BCTRLSENSOR"/>
</dbReference>
<dbReference type="Gene3D" id="1.10.287.130">
    <property type="match status" value="1"/>
</dbReference>
<dbReference type="InterPro" id="IPR003661">
    <property type="entry name" value="HisK_dim/P_dom"/>
</dbReference>
<dbReference type="GO" id="GO:0000155">
    <property type="term" value="F:phosphorelay sensor kinase activity"/>
    <property type="evidence" value="ECO:0007669"/>
    <property type="project" value="InterPro"/>
</dbReference>
<keyword evidence="8" id="KW-1185">Reference proteome</keyword>
<dbReference type="Gene3D" id="3.30.565.10">
    <property type="entry name" value="Histidine kinase-like ATPase, C-terminal domain"/>
    <property type="match status" value="1"/>
</dbReference>
<dbReference type="OrthoDB" id="9785252at2"/>
<feature type="transmembrane region" description="Helical" evidence="5">
    <location>
        <begin position="119"/>
        <end position="143"/>
    </location>
</feature>
<dbReference type="AlphaFoldDB" id="A0A517T8Z8"/>
<keyword evidence="5" id="KW-0472">Membrane</keyword>
<feature type="coiled-coil region" evidence="4">
    <location>
        <begin position="216"/>
        <end position="243"/>
    </location>
</feature>
<evidence type="ECO:0000256" key="5">
    <source>
        <dbReference type="SAM" id="Phobius"/>
    </source>
</evidence>
<evidence type="ECO:0000259" key="6">
    <source>
        <dbReference type="PROSITE" id="PS50109"/>
    </source>
</evidence>
<feature type="domain" description="Histidine kinase" evidence="6">
    <location>
        <begin position="252"/>
        <end position="465"/>
    </location>
</feature>
<keyword evidence="5" id="KW-1133">Transmembrane helix</keyword>
<dbReference type="Pfam" id="PF00512">
    <property type="entry name" value="HisKA"/>
    <property type="match status" value="1"/>
</dbReference>
<feature type="transmembrane region" description="Helical" evidence="5">
    <location>
        <begin position="155"/>
        <end position="175"/>
    </location>
</feature>
<dbReference type="KEGG" id="chya:V22_20710"/>
<proteinExistence type="predicted"/>
<dbReference type="PANTHER" id="PTHR43065">
    <property type="entry name" value="SENSOR HISTIDINE KINASE"/>
    <property type="match status" value="1"/>
</dbReference>
<dbReference type="PANTHER" id="PTHR43065:SF42">
    <property type="entry name" value="TWO-COMPONENT SENSOR PPRA"/>
    <property type="match status" value="1"/>
</dbReference>
<keyword evidence="5" id="KW-0812">Transmembrane</keyword>
<dbReference type="InterPro" id="IPR036890">
    <property type="entry name" value="HATPase_C_sf"/>
</dbReference>
<dbReference type="Pfam" id="PF02518">
    <property type="entry name" value="HATPase_c"/>
    <property type="match status" value="1"/>
</dbReference>
<keyword evidence="3" id="KW-0597">Phosphoprotein</keyword>
<dbReference type="InterPro" id="IPR004358">
    <property type="entry name" value="Sig_transdc_His_kin-like_C"/>
</dbReference>
<dbReference type="EMBL" id="CP036316">
    <property type="protein sequence ID" value="QDT64828.1"/>
    <property type="molecule type" value="Genomic_DNA"/>
</dbReference>
<evidence type="ECO:0000256" key="4">
    <source>
        <dbReference type="SAM" id="Coils"/>
    </source>
</evidence>
<evidence type="ECO:0000256" key="2">
    <source>
        <dbReference type="ARBA" id="ARBA00012438"/>
    </source>
</evidence>